<evidence type="ECO:0000313" key="2">
    <source>
        <dbReference type="EMBL" id="GMF47499.1"/>
    </source>
</evidence>
<organism evidence="2 3">
    <name type="scientific">Phytophthora fragariaefolia</name>
    <dbReference type="NCBI Taxonomy" id="1490495"/>
    <lineage>
        <taxon>Eukaryota</taxon>
        <taxon>Sar</taxon>
        <taxon>Stramenopiles</taxon>
        <taxon>Oomycota</taxon>
        <taxon>Peronosporomycetes</taxon>
        <taxon>Peronosporales</taxon>
        <taxon>Peronosporaceae</taxon>
        <taxon>Phytophthora</taxon>
    </lineage>
</organism>
<evidence type="ECO:0000256" key="1">
    <source>
        <dbReference type="SAM" id="MobiDB-lite"/>
    </source>
</evidence>
<dbReference type="Proteomes" id="UP001165121">
    <property type="component" value="Unassembled WGS sequence"/>
</dbReference>
<feature type="compositionally biased region" description="Low complexity" evidence="1">
    <location>
        <begin position="96"/>
        <end position="114"/>
    </location>
</feature>
<dbReference type="AlphaFoldDB" id="A0A9W6XXT6"/>
<name>A0A9W6XXT6_9STRA</name>
<feature type="region of interest" description="Disordered" evidence="1">
    <location>
        <begin position="1"/>
        <end position="175"/>
    </location>
</feature>
<feature type="compositionally biased region" description="Polar residues" evidence="1">
    <location>
        <begin position="164"/>
        <end position="175"/>
    </location>
</feature>
<evidence type="ECO:0000313" key="3">
    <source>
        <dbReference type="Proteomes" id="UP001165121"/>
    </source>
</evidence>
<dbReference type="OrthoDB" id="10589410at2759"/>
<comment type="caution">
    <text evidence="2">The sequence shown here is derived from an EMBL/GenBank/DDBJ whole genome shotgun (WGS) entry which is preliminary data.</text>
</comment>
<gene>
    <name evidence="2" type="ORF">Pfra01_001796600</name>
</gene>
<accession>A0A9W6XXT6</accession>
<protein>
    <submittedName>
        <fullName evidence="2">Unnamed protein product</fullName>
    </submittedName>
</protein>
<proteinExistence type="predicted"/>
<sequence>MGRANEADVISSEKMTTVLERGERAQRRTRSREQSSAATRRKPTETLTVETDDGGGTVTLEADEIRVAGDTPLGGQGGTDNEDTPRNEAAPGSNERPGTLRATTAGTTESTSGRAPGGDDERTSAERATSPGAHGDVDGRMSGNGTEEPGTGRGQTPPREPARPSTTQRDWTPQQPIVVREKAMALKITNLKCLDDTMPVPMWLRTVRAEVRRQAVTLGVQWRDDQLYHEVAAHLEGEDLCHGYGVGLETAMEIWDKREAIEGRGPLVTATEAHDQEQLGRAFSAPATPWTWSLRLLTANGPVLYTGWTPGSLTCNTPKHLLSSGVRRSGQHH</sequence>
<dbReference type="EMBL" id="BSXT01002158">
    <property type="protein sequence ID" value="GMF47499.1"/>
    <property type="molecule type" value="Genomic_DNA"/>
</dbReference>
<reference evidence="2" key="1">
    <citation type="submission" date="2023-04" db="EMBL/GenBank/DDBJ databases">
        <title>Phytophthora fragariaefolia NBRC 109709.</title>
        <authorList>
            <person name="Ichikawa N."/>
            <person name="Sato H."/>
            <person name="Tonouchi N."/>
        </authorList>
    </citation>
    <scope>NUCLEOTIDE SEQUENCE</scope>
    <source>
        <strain evidence="2">NBRC 109709</strain>
    </source>
</reference>
<keyword evidence="3" id="KW-1185">Reference proteome</keyword>